<dbReference type="InterPro" id="IPR029195">
    <property type="entry name" value="HCFC1R1"/>
</dbReference>
<dbReference type="PANTHER" id="PTHR16246">
    <property type="entry name" value="HOST CELL FACTOR C1 REGULATOR 1"/>
    <property type="match status" value="1"/>
</dbReference>
<evidence type="ECO:0000313" key="2">
    <source>
        <dbReference type="RefSeq" id="XP_033801288.1"/>
    </source>
</evidence>
<organism evidence="1 3">
    <name type="scientific">Geotrypetes seraphini</name>
    <name type="common">Gaboon caecilian</name>
    <name type="synonym">Caecilia seraphini</name>
    <dbReference type="NCBI Taxonomy" id="260995"/>
    <lineage>
        <taxon>Eukaryota</taxon>
        <taxon>Metazoa</taxon>
        <taxon>Chordata</taxon>
        <taxon>Craniata</taxon>
        <taxon>Vertebrata</taxon>
        <taxon>Euteleostomi</taxon>
        <taxon>Amphibia</taxon>
        <taxon>Gymnophiona</taxon>
        <taxon>Geotrypetes</taxon>
    </lineage>
</organism>
<reference evidence="2 3" key="1">
    <citation type="submission" date="2025-04" db="UniProtKB">
        <authorList>
            <consortium name="RefSeq"/>
        </authorList>
    </citation>
    <scope>IDENTIFICATION</scope>
</reference>
<dbReference type="GeneID" id="117360868"/>
<dbReference type="RefSeq" id="XP_033801291.1">
    <property type="nucleotide sequence ID" value="XM_033945400.1"/>
</dbReference>
<evidence type="ECO:0000313" key="1">
    <source>
        <dbReference type="Proteomes" id="UP000515159"/>
    </source>
</evidence>
<keyword evidence="1" id="KW-1185">Reference proteome</keyword>
<dbReference type="KEGG" id="gsh:117360868"/>
<dbReference type="InterPro" id="IPR031630">
    <property type="entry name" value="CCDC117"/>
</dbReference>
<dbReference type="RefSeq" id="XP_033801288.1">
    <property type="nucleotide sequence ID" value="XM_033945397.1"/>
</dbReference>
<dbReference type="Proteomes" id="UP000515159">
    <property type="component" value="Chromosome 5"/>
</dbReference>
<dbReference type="PANTHER" id="PTHR16246:SF2">
    <property type="entry name" value="HOST CELL FACTOR C1 REGULATOR 1"/>
    <property type="match status" value="1"/>
</dbReference>
<name>A0A6P8QVA5_GEOSA</name>
<accession>A0A6P8QVA5</accession>
<dbReference type="CTD" id="54985"/>
<dbReference type="Pfam" id="PF15810">
    <property type="entry name" value="CCDC117"/>
    <property type="match status" value="1"/>
</dbReference>
<dbReference type="OrthoDB" id="10022757at2759"/>
<dbReference type="RefSeq" id="XP_033801292.1">
    <property type="nucleotide sequence ID" value="XM_033945401.1"/>
</dbReference>
<gene>
    <name evidence="2 3 4 5" type="primary">HCFC1R1</name>
</gene>
<proteinExistence type="predicted"/>
<evidence type="ECO:0000313" key="5">
    <source>
        <dbReference type="RefSeq" id="XP_033801292.1"/>
    </source>
</evidence>
<evidence type="ECO:0000313" key="3">
    <source>
        <dbReference type="RefSeq" id="XP_033801289.1"/>
    </source>
</evidence>
<protein>
    <submittedName>
        <fullName evidence="2 3">Host cell factor C1 regulator 1 isoform X1</fullName>
    </submittedName>
</protein>
<dbReference type="RefSeq" id="XP_033801289.1">
    <property type="nucleotide sequence ID" value="XM_033945398.1"/>
</dbReference>
<sequence length="318" mass="36137">MEIPDSQKQATTFQACPMRIPPTRRRMNGHQPVPEYWQPNLEFHGQQFQTFVQNGSSIYPGPYPKLCPGFQSWGSSPPKWRQEVPSEMPWTGRSQGMQSFTGLSLCSSSSLESPPAMAFKRRLEKEEEEPCSKHLVTEDMMADRFNHLSLENDHAYSDNGFLPQAFQEWKCSKDQKMQNKDQVMEKKSLLVLSRTEAEDGREENVLMEGEFSMGEAPTLILSSVLQESLRESGLKNILPEQVQYSLSHPCMELVLWKPPGSLIQKAIHSLRRQQESSPGSSSKMGISSSFFSQLSTDDLGASQQKVILQQELEDRMEL</sequence>
<evidence type="ECO:0000313" key="4">
    <source>
        <dbReference type="RefSeq" id="XP_033801291.1"/>
    </source>
</evidence>
<dbReference type="AlphaFoldDB" id="A0A6P8QVA5"/>
<dbReference type="Pfam" id="PF15226">
    <property type="entry name" value="HPIP"/>
    <property type="match status" value="1"/>
</dbReference>